<organism evidence="2 3">
    <name type="scientific">Microbulbifer thermotolerans</name>
    <dbReference type="NCBI Taxonomy" id="252514"/>
    <lineage>
        <taxon>Bacteria</taxon>
        <taxon>Pseudomonadati</taxon>
        <taxon>Pseudomonadota</taxon>
        <taxon>Gammaproteobacteria</taxon>
        <taxon>Cellvibrionales</taxon>
        <taxon>Microbulbiferaceae</taxon>
        <taxon>Microbulbifer</taxon>
    </lineage>
</organism>
<dbReference type="InterPro" id="IPR012433">
    <property type="entry name" value="Imm11"/>
</dbReference>
<accession>A0AB35HVL1</accession>
<comment type="caution">
    <text evidence="2">The sequence shown here is derived from an EMBL/GenBank/DDBJ whole genome shotgun (WGS) entry which is preliminary data.</text>
</comment>
<gene>
    <name evidence="2" type="ORF">OQJ68_04775</name>
</gene>
<dbReference type="Pfam" id="PF07791">
    <property type="entry name" value="Imm11"/>
    <property type="match status" value="1"/>
</dbReference>
<evidence type="ECO:0000313" key="2">
    <source>
        <dbReference type="EMBL" id="MCX2801098.1"/>
    </source>
</evidence>
<evidence type="ECO:0000259" key="1">
    <source>
        <dbReference type="Pfam" id="PF07791"/>
    </source>
</evidence>
<evidence type="ECO:0000313" key="3">
    <source>
        <dbReference type="Proteomes" id="UP001209730"/>
    </source>
</evidence>
<dbReference type="AlphaFoldDB" id="A0AB35HVL1"/>
<reference evidence="2" key="1">
    <citation type="submission" date="2022-11" db="EMBL/GenBank/DDBJ databases">
        <title>Chitin-degrading and fungicidal potential of chitinolytic bacterial strains from marine environment of the Pacific Ocean regions.</title>
        <authorList>
            <person name="Pentekhina I."/>
            <person name="Nedashkovskaya O."/>
            <person name="Seitkalieva A."/>
            <person name="Podvolotskaya A."/>
            <person name="Tekutyeva L."/>
            <person name="Balabanova L."/>
        </authorList>
    </citation>
    <scope>NUCLEOTIDE SEQUENCE</scope>
    <source>
        <strain evidence="2">KMM 6838</strain>
    </source>
</reference>
<feature type="domain" description="Immunity MXAN-0049 protein" evidence="1">
    <location>
        <begin position="83"/>
        <end position="191"/>
    </location>
</feature>
<name>A0AB35HVL1_MICTH</name>
<dbReference type="Proteomes" id="UP001209730">
    <property type="component" value="Unassembled WGS sequence"/>
</dbReference>
<sequence length="198" mass="22607">MNLYRLKNDEKSFKELSLDCVQLYEQLHLEDSESGLSDCSDLGTSGKPFPHPWKRVKSDFEASPMYPSAVKIPNISIWIGSALVLSEKAKAALSLILEPHGEFLPVQVQETNYFIFNLFTYVEVDEKKTVYQYSGEDRTFPDGIEKLVFSESDLQGKFLFRSGEKSFGGVFCTDEFKQTCEEFDLDGLIFDEDISNIY</sequence>
<dbReference type="RefSeq" id="WP_074902782.1">
    <property type="nucleotide sequence ID" value="NZ_CP130317.1"/>
</dbReference>
<protein>
    <recommendedName>
        <fullName evidence="1">Immunity MXAN-0049 protein domain-containing protein</fullName>
    </recommendedName>
</protein>
<proteinExistence type="predicted"/>
<dbReference type="EMBL" id="JAPHQB010000005">
    <property type="protein sequence ID" value="MCX2801098.1"/>
    <property type="molecule type" value="Genomic_DNA"/>
</dbReference>